<evidence type="ECO:0000256" key="6">
    <source>
        <dbReference type="ARBA" id="ARBA00023163"/>
    </source>
</evidence>
<organism evidence="8 9">
    <name type="scientific">Glycine soja</name>
    <name type="common">Wild soybean</name>
    <dbReference type="NCBI Taxonomy" id="3848"/>
    <lineage>
        <taxon>Eukaryota</taxon>
        <taxon>Viridiplantae</taxon>
        <taxon>Streptophyta</taxon>
        <taxon>Embryophyta</taxon>
        <taxon>Tracheophyta</taxon>
        <taxon>Spermatophyta</taxon>
        <taxon>Magnoliopsida</taxon>
        <taxon>eudicotyledons</taxon>
        <taxon>Gunneridae</taxon>
        <taxon>Pentapetalae</taxon>
        <taxon>rosids</taxon>
        <taxon>fabids</taxon>
        <taxon>Fabales</taxon>
        <taxon>Fabaceae</taxon>
        <taxon>Papilionoideae</taxon>
        <taxon>50 kb inversion clade</taxon>
        <taxon>NPAAA clade</taxon>
        <taxon>indigoferoid/millettioid clade</taxon>
        <taxon>Phaseoleae</taxon>
        <taxon>Glycine</taxon>
        <taxon>Glycine subgen. Soja</taxon>
    </lineage>
</organism>
<dbReference type="GO" id="GO:0005789">
    <property type="term" value="C:endoplasmic reticulum membrane"/>
    <property type="evidence" value="ECO:0007669"/>
    <property type="project" value="UniProtKB-SubCell"/>
</dbReference>
<name>A0A445JR13_GLYSO</name>
<evidence type="ECO:0000256" key="2">
    <source>
        <dbReference type="ARBA" id="ARBA00004389"/>
    </source>
</evidence>
<evidence type="ECO:0000313" key="9">
    <source>
        <dbReference type="Proteomes" id="UP000289340"/>
    </source>
</evidence>
<dbReference type="GO" id="GO:0005634">
    <property type="term" value="C:nucleus"/>
    <property type="evidence" value="ECO:0007669"/>
    <property type="project" value="UniProtKB-SubCell"/>
</dbReference>
<protein>
    <submittedName>
        <fullName evidence="8">BZIP transcription factor 17</fullName>
    </submittedName>
</protein>
<evidence type="ECO:0000256" key="5">
    <source>
        <dbReference type="ARBA" id="ARBA00023125"/>
    </source>
</evidence>
<keyword evidence="7" id="KW-0539">Nucleus</keyword>
<proteinExistence type="inferred from homology"/>
<evidence type="ECO:0000256" key="7">
    <source>
        <dbReference type="ARBA" id="ARBA00023242"/>
    </source>
</evidence>
<evidence type="ECO:0000313" key="8">
    <source>
        <dbReference type="EMBL" id="RZC00908.1"/>
    </source>
</evidence>
<dbReference type="AlphaFoldDB" id="A0A445JR13"/>
<comment type="subcellular location">
    <subcellularLocation>
        <location evidence="2">Endoplasmic reticulum membrane</location>
        <topology evidence="2">Single-pass membrane protein</topology>
    </subcellularLocation>
    <subcellularLocation>
        <location evidence="1">Nucleus</location>
    </subcellularLocation>
</comment>
<sequence length="235" mass="25884">MAPSASVVGVDGCFLNSRWFWVSKSLMAPSVVVIVHLDFEIWNTIFHFASVLKIRRSRGQHPHVYRVSPEQRKALGSGSTKALKDHMKSSATDDKMQQWFREGLAGPMFSSGICTEVFQFNVSPSPGAIVPATSVANVSTENCQNATSVKKTRNRRTLHELPEPLNGSSLNITKEQVKNLQKDHLHGNKSSMVVSVFVDPREAGDGDVDVDGMMRPRMKAQFVISSSVGSIIIFP</sequence>
<dbReference type="EMBL" id="QZWG01000007">
    <property type="protein sequence ID" value="RZC00908.1"/>
    <property type="molecule type" value="Genomic_DNA"/>
</dbReference>
<reference evidence="8 9" key="1">
    <citation type="submission" date="2018-09" db="EMBL/GenBank/DDBJ databases">
        <title>A high-quality reference genome of wild soybean provides a powerful tool to mine soybean genomes.</title>
        <authorList>
            <person name="Xie M."/>
            <person name="Chung C.Y.L."/>
            <person name="Li M.-W."/>
            <person name="Wong F.-L."/>
            <person name="Chan T.-F."/>
            <person name="Lam H.-M."/>
        </authorList>
    </citation>
    <scope>NUCLEOTIDE SEQUENCE [LARGE SCALE GENOMIC DNA]</scope>
    <source>
        <strain evidence="9">cv. W05</strain>
        <tissue evidence="8">Hypocotyl of etiolated seedlings</tissue>
    </source>
</reference>
<dbReference type="GO" id="GO:0003677">
    <property type="term" value="F:DNA binding"/>
    <property type="evidence" value="ECO:0007669"/>
    <property type="project" value="UniProtKB-KW"/>
</dbReference>
<keyword evidence="9" id="KW-1185">Reference proteome</keyword>
<gene>
    <name evidence="8" type="ORF">D0Y65_016614</name>
</gene>
<comment type="caution">
    <text evidence="8">The sequence shown here is derived from an EMBL/GenBank/DDBJ whole genome shotgun (WGS) entry which is preliminary data.</text>
</comment>
<dbReference type="Proteomes" id="UP000289340">
    <property type="component" value="Chromosome 7"/>
</dbReference>
<dbReference type="PANTHER" id="PTHR47416:SF3">
    <property type="entry name" value="BZIP TRANSCRIPTION FACTOR 17-RELATED"/>
    <property type="match status" value="1"/>
</dbReference>
<keyword evidence="6" id="KW-0804">Transcription</keyword>
<dbReference type="PANTHER" id="PTHR47416">
    <property type="entry name" value="BASIC-LEUCINE ZIPPER TRANSCRIPTION FACTOR F-RELATED"/>
    <property type="match status" value="1"/>
</dbReference>
<evidence type="ECO:0000256" key="1">
    <source>
        <dbReference type="ARBA" id="ARBA00004123"/>
    </source>
</evidence>
<accession>A0A445JR13</accession>
<evidence type="ECO:0000256" key="3">
    <source>
        <dbReference type="ARBA" id="ARBA00007163"/>
    </source>
</evidence>
<evidence type="ECO:0000256" key="4">
    <source>
        <dbReference type="ARBA" id="ARBA00023015"/>
    </source>
</evidence>
<comment type="similarity">
    <text evidence="3">Belongs to the bZIP family.</text>
</comment>
<keyword evidence="5" id="KW-0238">DNA-binding</keyword>
<keyword evidence="4" id="KW-0805">Transcription regulation</keyword>